<evidence type="ECO:0000313" key="2">
    <source>
        <dbReference type="Proteomes" id="UP000236732"/>
    </source>
</evidence>
<organism evidence="1 2">
    <name type="scientific">Nonomuraea solani</name>
    <dbReference type="NCBI Taxonomy" id="1144553"/>
    <lineage>
        <taxon>Bacteria</taxon>
        <taxon>Bacillati</taxon>
        <taxon>Actinomycetota</taxon>
        <taxon>Actinomycetes</taxon>
        <taxon>Streptosporangiales</taxon>
        <taxon>Streptosporangiaceae</taxon>
        <taxon>Nonomuraea</taxon>
    </lineage>
</organism>
<reference evidence="1 2" key="1">
    <citation type="submission" date="2016-10" db="EMBL/GenBank/DDBJ databases">
        <authorList>
            <person name="de Groot N.N."/>
        </authorList>
    </citation>
    <scope>NUCLEOTIDE SEQUENCE [LARGE SCALE GENOMIC DNA]</scope>
    <source>
        <strain evidence="1 2">CGMCC 4.7037</strain>
    </source>
</reference>
<dbReference type="AlphaFoldDB" id="A0A1H6EZZ3"/>
<proteinExistence type="predicted"/>
<accession>A0A1H6EZZ3</accession>
<sequence length="49" mass="5416">MAATVNTPAAAREPVDYIWEINAATPRRTTSWSSTRNTRIMPATLAVVR</sequence>
<dbReference type="Proteomes" id="UP000236732">
    <property type="component" value="Unassembled WGS sequence"/>
</dbReference>
<protein>
    <submittedName>
        <fullName evidence="1">Uncharacterized protein</fullName>
    </submittedName>
</protein>
<gene>
    <name evidence="1" type="ORF">SAMN05444920_126107</name>
</gene>
<dbReference type="EMBL" id="FNVT01000026">
    <property type="protein sequence ID" value="SEH02449.1"/>
    <property type="molecule type" value="Genomic_DNA"/>
</dbReference>
<name>A0A1H6EZZ3_9ACTN</name>
<keyword evidence="2" id="KW-1185">Reference proteome</keyword>
<evidence type="ECO:0000313" key="1">
    <source>
        <dbReference type="EMBL" id="SEH02449.1"/>
    </source>
</evidence>